<dbReference type="GO" id="GO:0016878">
    <property type="term" value="F:acid-thiol ligase activity"/>
    <property type="evidence" value="ECO:0007669"/>
    <property type="project" value="UniProtKB-ARBA"/>
</dbReference>
<dbReference type="PANTHER" id="PTHR43767:SF1">
    <property type="entry name" value="NONRIBOSOMAL PEPTIDE SYNTHASE PES1 (EUROFUNG)-RELATED"/>
    <property type="match status" value="1"/>
</dbReference>
<dbReference type="InterPro" id="IPR025110">
    <property type="entry name" value="AMP-bd_C"/>
</dbReference>
<protein>
    <submittedName>
        <fullName evidence="3">Fatty-acyl-CoA synthase</fullName>
    </submittedName>
</protein>
<accession>A0A1I0TBP9</accession>
<dbReference type="PANTHER" id="PTHR43767">
    <property type="entry name" value="LONG-CHAIN-FATTY-ACID--COA LIGASE"/>
    <property type="match status" value="1"/>
</dbReference>
<dbReference type="InterPro" id="IPR000873">
    <property type="entry name" value="AMP-dep_synth/lig_dom"/>
</dbReference>
<feature type="domain" description="AMP-binding enzyme C-terminal" evidence="2">
    <location>
        <begin position="463"/>
        <end position="540"/>
    </location>
</feature>
<sequence length="561" mass="63303">MNHRHFPYWPKRLSKTLTVPETTIVDHLETTAKRYPQKTAFHYYGSSYSYKQLFEQVNALAGYLQRKLSVQRGDRVLLYMQNSPQFVISYYAILRAEAIVVPINPMNTSDELSFYIQDCETKVGIVGQELFAKVEPLLSSTALDRVIVAAYSDYIGELGDVSLPDEVALPRQTYANGRVHYWTDCLEANLLPKEYNGRVDDIAVLPYTSGTTGIPKGCVHTHRTVNANIVSAYHWSNVTSDAVCLVTLPLFHVTGMIHSMHVPIFAGATMVMMTRWNRDHAARFIEMYRCTHWVNISTMLIDFLANPSLSKYDISSLASISGGGASLPAAVGEKLFQLTGLQYVEGYGLSETISHTHFNPPDRPKLQCLGIPSFDVDARIIDPATGKELGVGEVGEIVVHGPQVFKGYYRREKETEEAFIEIDGKRFFRTGDIGRMDEEGYFFIVDRVKRMINAAGYKVWPTEVESLLYKHPAVQQACVVGVPDPRRGETVKAFIVLQDDYVGKITEQDIIEWAKTQMAAYKYPRLVEFRSSLPMTSSGKLLWRKLQEEEYQKLEKGGAKA</sequence>
<dbReference type="PROSITE" id="PS00455">
    <property type="entry name" value="AMP_BINDING"/>
    <property type="match status" value="1"/>
</dbReference>
<evidence type="ECO:0000313" key="3">
    <source>
        <dbReference type="EMBL" id="SFA49140.1"/>
    </source>
</evidence>
<organism evidence="3 4">
    <name type="scientific">Parageobacillus thermantarcticus</name>
    <dbReference type="NCBI Taxonomy" id="186116"/>
    <lineage>
        <taxon>Bacteria</taxon>
        <taxon>Bacillati</taxon>
        <taxon>Bacillota</taxon>
        <taxon>Bacilli</taxon>
        <taxon>Bacillales</taxon>
        <taxon>Anoxybacillaceae</taxon>
        <taxon>Parageobacillus</taxon>
    </lineage>
</organism>
<dbReference type="EMBL" id="FOJS01000020">
    <property type="protein sequence ID" value="SFA49140.1"/>
    <property type="molecule type" value="Genomic_DNA"/>
</dbReference>
<dbReference type="AlphaFoldDB" id="A0A1I0TBP9"/>
<dbReference type="Proteomes" id="UP000198650">
    <property type="component" value="Unassembled WGS sequence"/>
</dbReference>
<dbReference type="Gene3D" id="3.40.50.12780">
    <property type="entry name" value="N-terminal domain of ligase-like"/>
    <property type="match status" value="1"/>
</dbReference>
<reference evidence="4" key="1">
    <citation type="submission" date="2016-10" db="EMBL/GenBank/DDBJ databases">
        <authorList>
            <person name="Varghese N."/>
            <person name="Submissions S."/>
        </authorList>
    </citation>
    <scope>NUCLEOTIDE SEQUENCE [LARGE SCALE GENOMIC DNA]</scope>
    <source>
        <strain evidence="4">M1</strain>
    </source>
</reference>
<dbReference type="InterPro" id="IPR020845">
    <property type="entry name" value="AMP-binding_CS"/>
</dbReference>
<dbReference type="STRING" id="186116.SAMN05192569_102019"/>
<evidence type="ECO:0000259" key="2">
    <source>
        <dbReference type="Pfam" id="PF13193"/>
    </source>
</evidence>
<evidence type="ECO:0000313" key="4">
    <source>
        <dbReference type="Proteomes" id="UP000198650"/>
    </source>
</evidence>
<dbReference type="CDD" id="cd05935">
    <property type="entry name" value="LC_FACS_like"/>
    <property type="match status" value="1"/>
</dbReference>
<proteinExistence type="predicted"/>
<gene>
    <name evidence="3" type="ORF">SAMN05192569_102019</name>
</gene>
<dbReference type="NCBIfam" id="NF006181">
    <property type="entry name" value="PRK08314.1"/>
    <property type="match status" value="1"/>
</dbReference>
<dbReference type="InterPro" id="IPR042099">
    <property type="entry name" value="ANL_N_sf"/>
</dbReference>
<dbReference type="Gene3D" id="3.30.300.30">
    <property type="match status" value="1"/>
</dbReference>
<dbReference type="OrthoDB" id="9757771at2"/>
<feature type="domain" description="AMP-dependent synthetase/ligase" evidence="1">
    <location>
        <begin position="28"/>
        <end position="409"/>
    </location>
</feature>
<keyword evidence="4" id="KW-1185">Reference proteome</keyword>
<dbReference type="RefSeq" id="WP_090949615.1">
    <property type="nucleotide sequence ID" value="NZ_FOJS01000020.1"/>
</dbReference>
<dbReference type="Pfam" id="PF00501">
    <property type="entry name" value="AMP-binding"/>
    <property type="match status" value="1"/>
</dbReference>
<evidence type="ECO:0000259" key="1">
    <source>
        <dbReference type="Pfam" id="PF00501"/>
    </source>
</evidence>
<dbReference type="InterPro" id="IPR050237">
    <property type="entry name" value="ATP-dep_AMP-bd_enzyme"/>
</dbReference>
<name>A0A1I0TBP9_9BACL</name>
<dbReference type="SUPFAM" id="SSF56801">
    <property type="entry name" value="Acetyl-CoA synthetase-like"/>
    <property type="match status" value="1"/>
</dbReference>
<dbReference type="Pfam" id="PF13193">
    <property type="entry name" value="AMP-binding_C"/>
    <property type="match status" value="1"/>
</dbReference>
<dbReference type="InterPro" id="IPR045851">
    <property type="entry name" value="AMP-bd_C_sf"/>
</dbReference>